<name>A0A9X3SCP7_9ACTN</name>
<evidence type="ECO:0000256" key="3">
    <source>
        <dbReference type="SAM" id="Phobius"/>
    </source>
</evidence>
<evidence type="ECO:0000313" key="5">
    <source>
        <dbReference type="EMBL" id="MDA0178952.1"/>
    </source>
</evidence>
<feature type="domain" description="Bacterial sugar transferase" evidence="4">
    <location>
        <begin position="162"/>
        <end position="343"/>
    </location>
</feature>
<sequence>MVHPSASTDALTDASIPAEPAPDRRRAVRRQLLSADIIAGSLVGAAVAFASGLTVQELPVVVLAMCLAWPLLAWICGLYALDGTRAGAGDFTRLAVTALVLSWPAYGLLLALDARAPVLGAFAAVAFTGLVSSVGRARTRVERPRAEPTRPPAFSTLERIAKRTLDVVGAGLGLVVLTPVLAVLVVAIRLDSSGPALFTQQRSGRGGRFFRMYRLRAMRVDSTVLVREDGVIVKRSDGDRVTRVGRVLRRFSLDEIPQLVNVLKGDMSLVGPRPLLLAEHAALTEEWRRRRVDLRPGMTGPWQVSGRSQLPFGAMIELDDQYVAGWSLARDLEILLATVPAVLARRRYGGA</sequence>
<dbReference type="AlphaFoldDB" id="A0A9X3SCP7"/>
<keyword evidence="3" id="KW-0472">Membrane</keyword>
<dbReference type="Pfam" id="PF02397">
    <property type="entry name" value="Bac_transf"/>
    <property type="match status" value="1"/>
</dbReference>
<dbReference type="InterPro" id="IPR003362">
    <property type="entry name" value="Bact_transf"/>
</dbReference>
<dbReference type="RefSeq" id="WP_270023218.1">
    <property type="nucleotide sequence ID" value="NZ_JAPDDP010000002.1"/>
</dbReference>
<dbReference type="Proteomes" id="UP001147653">
    <property type="component" value="Unassembled WGS sequence"/>
</dbReference>
<keyword evidence="5" id="KW-0808">Transferase</keyword>
<dbReference type="GO" id="GO:0016780">
    <property type="term" value="F:phosphotransferase activity, for other substituted phosphate groups"/>
    <property type="evidence" value="ECO:0007669"/>
    <property type="project" value="TreeGrafter"/>
</dbReference>
<keyword evidence="3" id="KW-0812">Transmembrane</keyword>
<evidence type="ECO:0000256" key="1">
    <source>
        <dbReference type="ARBA" id="ARBA00006464"/>
    </source>
</evidence>
<keyword evidence="6" id="KW-1185">Reference proteome</keyword>
<accession>A0A9X3SCP7</accession>
<protein>
    <submittedName>
        <fullName evidence="5">Sugar transferase</fullName>
    </submittedName>
</protein>
<feature type="region of interest" description="Disordered" evidence="2">
    <location>
        <begin position="1"/>
        <end position="23"/>
    </location>
</feature>
<feature type="transmembrane region" description="Helical" evidence="3">
    <location>
        <begin position="32"/>
        <end position="54"/>
    </location>
</feature>
<feature type="transmembrane region" description="Helical" evidence="3">
    <location>
        <begin position="93"/>
        <end position="112"/>
    </location>
</feature>
<feature type="transmembrane region" description="Helical" evidence="3">
    <location>
        <begin position="118"/>
        <end position="135"/>
    </location>
</feature>
<feature type="compositionally biased region" description="Polar residues" evidence="2">
    <location>
        <begin position="1"/>
        <end position="10"/>
    </location>
</feature>
<comment type="similarity">
    <text evidence="1">Belongs to the bacterial sugar transferase family.</text>
</comment>
<organism evidence="5 6">
    <name type="scientific">Solirubrobacter phytolaccae</name>
    <dbReference type="NCBI Taxonomy" id="1404360"/>
    <lineage>
        <taxon>Bacteria</taxon>
        <taxon>Bacillati</taxon>
        <taxon>Actinomycetota</taxon>
        <taxon>Thermoleophilia</taxon>
        <taxon>Solirubrobacterales</taxon>
        <taxon>Solirubrobacteraceae</taxon>
        <taxon>Solirubrobacter</taxon>
    </lineage>
</organism>
<keyword evidence="3" id="KW-1133">Transmembrane helix</keyword>
<comment type="caution">
    <text evidence="5">The sequence shown here is derived from an EMBL/GenBank/DDBJ whole genome shotgun (WGS) entry which is preliminary data.</text>
</comment>
<proteinExistence type="inferred from homology"/>
<reference evidence="5" key="1">
    <citation type="submission" date="2022-10" db="EMBL/GenBank/DDBJ databases">
        <title>The WGS of Solirubrobacter phytolaccae KCTC 29190.</title>
        <authorList>
            <person name="Jiang Z."/>
        </authorList>
    </citation>
    <scope>NUCLEOTIDE SEQUENCE</scope>
    <source>
        <strain evidence="5">KCTC 29190</strain>
    </source>
</reference>
<feature type="transmembrane region" description="Helical" evidence="3">
    <location>
        <begin position="60"/>
        <end position="81"/>
    </location>
</feature>
<evidence type="ECO:0000313" key="6">
    <source>
        <dbReference type="Proteomes" id="UP001147653"/>
    </source>
</evidence>
<evidence type="ECO:0000259" key="4">
    <source>
        <dbReference type="Pfam" id="PF02397"/>
    </source>
</evidence>
<gene>
    <name evidence="5" type="ORF">OJ997_01500</name>
</gene>
<dbReference type="PANTHER" id="PTHR30576:SF10">
    <property type="entry name" value="SLL5057 PROTEIN"/>
    <property type="match status" value="1"/>
</dbReference>
<dbReference type="PANTHER" id="PTHR30576">
    <property type="entry name" value="COLANIC BIOSYNTHESIS UDP-GLUCOSE LIPID CARRIER TRANSFERASE"/>
    <property type="match status" value="1"/>
</dbReference>
<feature type="transmembrane region" description="Helical" evidence="3">
    <location>
        <begin position="167"/>
        <end position="188"/>
    </location>
</feature>
<dbReference type="EMBL" id="JAPDDP010000002">
    <property type="protein sequence ID" value="MDA0178952.1"/>
    <property type="molecule type" value="Genomic_DNA"/>
</dbReference>
<evidence type="ECO:0000256" key="2">
    <source>
        <dbReference type="SAM" id="MobiDB-lite"/>
    </source>
</evidence>